<protein>
    <recommendedName>
        <fullName evidence="3">HTH tetR-type domain-containing protein</fullName>
    </recommendedName>
</protein>
<dbReference type="Proteomes" id="UP000007052">
    <property type="component" value="Chromosome"/>
</dbReference>
<dbReference type="EMBL" id="FQ312002">
    <property type="protein sequence ID" value="CBW14747.1"/>
    <property type="molecule type" value="Genomic_DNA"/>
</dbReference>
<dbReference type="KEGG" id="hpr:PARA_06400"/>
<feature type="domain" description="HTH tetR-type" evidence="3">
    <location>
        <begin position="1"/>
        <end position="61"/>
    </location>
</feature>
<dbReference type="Gene3D" id="1.10.357.10">
    <property type="entry name" value="Tetracycline Repressor, domain 2"/>
    <property type="match status" value="1"/>
</dbReference>
<name>A0AB33QH06_HAEP3</name>
<reference evidence="5" key="1">
    <citation type="submission" date="2010-07" db="EMBL/GenBank/DDBJ databases">
        <title>The genome sequence of Haemophilus parainfluenzae T3T1.</title>
        <authorList>
            <person name="Crook D."/>
            <person name="Hood D."/>
            <person name="Moxon R."/>
            <person name="Parkhill J."/>
            <person name="Aslett M."/>
            <person name="Bentley S.D."/>
        </authorList>
    </citation>
    <scope>NUCLEOTIDE SEQUENCE [LARGE SCALE GENOMIC DNA]</scope>
    <source>
        <strain evidence="5">T3T1</strain>
    </source>
</reference>
<dbReference type="PROSITE" id="PS50977">
    <property type="entry name" value="HTH_TETR_2"/>
    <property type="match status" value="1"/>
</dbReference>
<dbReference type="RefSeq" id="WP_014064524.1">
    <property type="nucleotide sequence ID" value="NC_015964.1"/>
</dbReference>
<dbReference type="InterPro" id="IPR001647">
    <property type="entry name" value="HTH_TetR"/>
</dbReference>
<evidence type="ECO:0000313" key="5">
    <source>
        <dbReference type="Proteomes" id="UP000007052"/>
    </source>
</evidence>
<evidence type="ECO:0000256" key="1">
    <source>
        <dbReference type="ARBA" id="ARBA00023125"/>
    </source>
</evidence>
<proteinExistence type="predicted"/>
<dbReference type="Pfam" id="PF00440">
    <property type="entry name" value="TetR_N"/>
    <property type="match status" value="1"/>
</dbReference>
<dbReference type="PANTHER" id="PTHR43479:SF11">
    <property type="entry name" value="ACREF_ENVCD OPERON REPRESSOR-RELATED"/>
    <property type="match status" value="1"/>
</dbReference>
<evidence type="ECO:0000313" key="4">
    <source>
        <dbReference type="EMBL" id="CBW14747.1"/>
    </source>
</evidence>
<dbReference type="GO" id="GO:0003677">
    <property type="term" value="F:DNA binding"/>
    <property type="evidence" value="ECO:0007669"/>
    <property type="project" value="UniProtKB-UniRule"/>
</dbReference>
<evidence type="ECO:0000256" key="2">
    <source>
        <dbReference type="PROSITE-ProRule" id="PRU00335"/>
    </source>
</evidence>
<gene>
    <name evidence="4" type="ordered locus">PARA_06400</name>
</gene>
<sequence length="188" mass="22465">MKKDVLLKQVATKLFYEQGWILTSVAEICRAAGVSRVTFYKYFPTKQALVKCIFEEQKNKMREGFDNLLDTQSDLSQIITKILSMQQDSMETLYSVPVLHDLHHEQDRELREFFKEMEEEKYQYMHYFFGTLQKRKIIRDDFPTMLIDLFIQKIDEILNSASLQSNYKGREQKLFKDVLQLFICGIRY</sequence>
<organism evidence="4 5">
    <name type="scientific">Haemophilus parainfluenzae (strain T3T1)</name>
    <dbReference type="NCBI Taxonomy" id="862965"/>
    <lineage>
        <taxon>Bacteria</taxon>
        <taxon>Pseudomonadati</taxon>
        <taxon>Pseudomonadota</taxon>
        <taxon>Gammaproteobacteria</taxon>
        <taxon>Pasteurellales</taxon>
        <taxon>Pasteurellaceae</taxon>
        <taxon>Haemophilus</taxon>
    </lineage>
</organism>
<keyword evidence="1 2" id="KW-0238">DNA-binding</keyword>
<dbReference type="InterPro" id="IPR009057">
    <property type="entry name" value="Homeodomain-like_sf"/>
</dbReference>
<dbReference type="PRINTS" id="PR00455">
    <property type="entry name" value="HTHTETR"/>
</dbReference>
<evidence type="ECO:0000259" key="3">
    <source>
        <dbReference type="PROSITE" id="PS50977"/>
    </source>
</evidence>
<dbReference type="SUPFAM" id="SSF46689">
    <property type="entry name" value="Homeodomain-like"/>
    <property type="match status" value="1"/>
</dbReference>
<dbReference type="InterPro" id="IPR050624">
    <property type="entry name" value="HTH-type_Tx_Regulator"/>
</dbReference>
<dbReference type="PANTHER" id="PTHR43479">
    <property type="entry name" value="ACREF/ENVCD OPERON REPRESSOR-RELATED"/>
    <property type="match status" value="1"/>
</dbReference>
<accession>A0AB33QH06</accession>
<dbReference type="AlphaFoldDB" id="A0AB33QH06"/>
<feature type="DNA-binding region" description="H-T-H motif" evidence="2">
    <location>
        <begin position="24"/>
        <end position="43"/>
    </location>
</feature>